<sequence length="238" mass="27106">MITRRNWLLRCSILINIAVLLYICSQLIIDSGNVPIAPSYIVQFNPDKQNLHTESSSGNKLSNQVENGLRENLKKDDVPQVEEEQQQLQHMKEIVDNNGEDSRFEVPTEANNHGNKILNEMVYQDINLGSTNTTYSESLLNDKDLENRLSSKHIPKSGYALCALDYEFHILDNAFLVHKPGIKTLKRDPKRAMLAAKTNQLIRKIIYPELQVIRTTLNLLDRMLDDSDAKAINPDPIV</sequence>
<dbReference type="VEuPathDB" id="VectorBase:PPAPM1_003125"/>
<keyword evidence="2" id="KW-1185">Reference proteome</keyword>
<dbReference type="PANTHER" id="PTHR47412">
    <property type="entry name" value="FI01434P-RELATED"/>
    <property type="match status" value="1"/>
</dbReference>
<reference evidence="1" key="1">
    <citation type="submission" date="2022-08" db="UniProtKB">
        <authorList>
            <consortium name="EnsemblMetazoa"/>
        </authorList>
    </citation>
    <scope>IDENTIFICATION</scope>
    <source>
        <strain evidence="1">Israel</strain>
    </source>
</reference>
<dbReference type="PANTHER" id="PTHR47412:SF1">
    <property type="entry name" value="FI01434P-RELATED"/>
    <property type="match status" value="1"/>
</dbReference>
<dbReference type="Pfam" id="PF13896">
    <property type="entry name" value="Glyco_transf_49"/>
    <property type="match status" value="1"/>
</dbReference>
<name>A0A1B0DH35_PHLPP</name>
<dbReference type="EMBL" id="AJVK01015321">
    <property type="status" value="NOT_ANNOTATED_CDS"/>
    <property type="molecule type" value="Genomic_DNA"/>
</dbReference>
<dbReference type="Proteomes" id="UP000092462">
    <property type="component" value="Unassembled WGS sequence"/>
</dbReference>
<dbReference type="VEuPathDB" id="VectorBase:PPAI007469"/>
<evidence type="ECO:0000313" key="2">
    <source>
        <dbReference type="Proteomes" id="UP000092462"/>
    </source>
</evidence>
<dbReference type="AlphaFoldDB" id="A0A1B0DH35"/>
<evidence type="ECO:0000313" key="1">
    <source>
        <dbReference type="EnsemblMetazoa" id="PPAI007469-PA"/>
    </source>
</evidence>
<organism evidence="1 2">
    <name type="scientific">Phlebotomus papatasi</name>
    <name type="common">Sandfly</name>
    <dbReference type="NCBI Taxonomy" id="29031"/>
    <lineage>
        <taxon>Eukaryota</taxon>
        <taxon>Metazoa</taxon>
        <taxon>Ecdysozoa</taxon>
        <taxon>Arthropoda</taxon>
        <taxon>Hexapoda</taxon>
        <taxon>Insecta</taxon>
        <taxon>Pterygota</taxon>
        <taxon>Neoptera</taxon>
        <taxon>Endopterygota</taxon>
        <taxon>Diptera</taxon>
        <taxon>Nematocera</taxon>
        <taxon>Psychodoidea</taxon>
        <taxon>Psychodidae</taxon>
        <taxon>Phlebotomus</taxon>
        <taxon>Phlebotomus</taxon>
    </lineage>
</organism>
<dbReference type="EnsemblMetazoa" id="PPAI007469-RA">
    <property type="protein sequence ID" value="PPAI007469-PA"/>
    <property type="gene ID" value="PPAI007469"/>
</dbReference>
<protein>
    <submittedName>
        <fullName evidence="1">Uncharacterized protein</fullName>
    </submittedName>
</protein>
<dbReference type="EMBL" id="AJVK01015320">
    <property type="status" value="NOT_ANNOTATED_CDS"/>
    <property type="molecule type" value="Genomic_DNA"/>
</dbReference>
<proteinExistence type="predicted"/>
<accession>A0A1B0DH35</accession>